<keyword evidence="3" id="KW-1185">Reference proteome</keyword>
<gene>
    <name evidence="2" type="ORF">FUA23_05030</name>
</gene>
<feature type="chain" id="PRO_5022955533" evidence="1">
    <location>
        <begin position="33"/>
        <end position="428"/>
    </location>
</feature>
<dbReference type="Proteomes" id="UP000321907">
    <property type="component" value="Unassembled WGS sequence"/>
</dbReference>
<sequence>MTFFRKYHLRRQLALTLVQCLFLGLSSACLQAQFAGGPGDGFHKAVVIQLTFDGIPAGVAALYVGGTGDGFDHSSETFTLFGDDISGLFSGGRGDGFDHSSANVTLSGQALLVLFGGGGGDGFDQSVTSVTLAGDNTNQLYGGSDGDGFDLSMAQVTLNGESLAAIFGGGSGDGFDFSATNQALDGQTLTGLFGGGPGDGFDARKVSVVVNGETLARLFGGGQGDGFDVAFYAGAIPLPLDLISFDAFPEQDYVLLKWATENEQATDFFTIEKTANGLDFATVGTTDAAGYTEPGERLLYEMKDDEPYQGRSFYRLQTTDFDGFVSLSHLVEVQYAETEGEHWDFTLFPNPNTGRHFSVRTDGMAAGEKVTVEVFDVNGRALFTDNYVQATGEAFRFDLASRLASGSYLIRVVHPTLGSQAKILLVGK</sequence>
<dbReference type="EMBL" id="VOXD01000005">
    <property type="protein sequence ID" value="TXF90805.1"/>
    <property type="molecule type" value="Genomic_DNA"/>
</dbReference>
<dbReference type="NCBIfam" id="TIGR04183">
    <property type="entry name" value="Por_Secre_tail"/>
    <property type="match status" value="1"/>
</dbReference>
<dbReference type="OrthoDB" id="1490051at2"/>
<protein>
    <submittedName>
        <fullName evidence="2">T9SS type A sorting domain-containing protein</fullName>
    </submittedName>
</protein>
<evidence type="ECO:0000256" key="1">
    <source>
        <dbReference type="SAM" id="SignalP"/>
    </source>
</evidence>
<evidence type="ECO:0000313" key="2">
    <source>
        <dbReference type="EMBL" id="TXF90805.1"/>
    </source>
</evidence>
<organism evidence="2 3">
    <name type="scientific">Neolewinella aurantiaca</name>
    <dbReference type="NCBI Taxonomy" id="2602767"/>
    <lineage>
        <taxon>Bacteria</taxon>
        <taxon>Pseudomonadati</taxon>
        <taxon>Bacteroidota</taxon>
        <taxon>Saprospiria</taxon>
        <taxon>Saprospirales</taxon>
        <taxon>Lewinellaceae</taxon>
        <taxon>Neolewinella</taxon>
    </lineage>
</organism>
<dbReference type="PROSITE" id="PS51257">
    <property type="entry name" value="PROKAR_LIPOPROTEIN"/>
    <property type="match status" value="1"/>
</dbReference>
<evidence type="ECO:0000313" key="3">
    <source>
        <dbReference type="Proteomes" id="UP000321907"/>
    </source>
</evidence>
<keyword evidence="1" id="KW-0732">Signal</keyword>
<proteinExistence type="predicted"/>
<name>A0A5C7FI36_9BACT</name>
<accession>A0A5C7FI36</accession>
<dbReference type="RefSeq" id="WP_147929633.1">
    <property type="nucleotide sequence ID" value="NZ_VOXD01000005.1"/>
</dbReference>
<comment type="caution">
    <text evidence="2">The sequence shown here is derived from an EMBL/GenBank/DDBJ whole genome shotgun (WGS) entry which is preliminary data.</text>
</comment>
<dbReference type="AlphaFoldDB" id="A0A5C7FI36"/>
<reference evidence="2 3" key="1">
    <citation type="submission" date="2019-08" db="EMBL/GenBank/DDBJ databases">
        <title>Lewinella sp. strain SSH13 Genome sequencing and assembly.</title>
        <authorList>
            <person name="Kim I."/>
        </authorList>
    </citation>
    <scope>NUCLEOTIDE SEQUENCE [LARGE SCALE GENOMIC DNA]</scope>
    <source>
        <strain evidence="2 3">SSH13</strain>
    </source>
</reference>
<feature type="signal peptide" evidence="1">
    <location>
        <begin position="1"/>
        <end position="32"/>
    </location>
</feature>
<dbReference type="InterPro" id="IPR026444">
    <property type="entry name" value="Secre_tail"/>
</dbReference>